<dbReference type="EMBL" id="SMAK01000002">
    <property type="protein sequence ID" value="TCT12422.1"/>
    <property type="molecule type" value="Genomic_DNA"/>
</dbReference>
<accession>A0A4R3MIT4</accession>
<feature type="region of interest" description="Disordered" evidence="1">
    <location>
        <begin position="1"/>
        <end position="23"/>
    </location>
</feature>
<feature type="compositionally biased region" description="Basic and acidic residues" evidence="1">
    <location>
        <begin position="1"/>
        <end position="12"/>
    </location>
</feature>
<keyword evidence="2" id="KW-1133">Transmembrane helix</keyword>
<reference evidence="3 4" key="1">
    <citation type="submission" date="2019-03" db="EMBL/GenBank/DDBJ databases">
        <title>Genomic Encyclopedia of Type Strains, Phase IV (KMG-IV): sequencing the most valuable type-strain genomes for metagenomic binning, comparative biology and taxonomic classification.</title>
        <authorList>
            <person name="Goeker M."/>
        </authorList>
    </citation>
    <scope>NUCLEOTIDE SEQUENCE [LARGE SCALE GENOMIC DNA]</scope>
    <source>
        <strain evidence="3 4">DSM 19345</strain>
    </source>
</reference>
<comment type="caution">
    <text evidence="3">The sequence shown here is derived from an EMBL/GenBank/DDBJ whole genome shotgun (WGS) entry which is preliminary data.</text>
</comment>
<evidence type="ECO:0000256" key="2">
    <source>
        <dbReference type="SAM" id="Phobius"/>
    </source>
</evidence>
<dbReference type="Proteomes" id="UP000295678">
    <property type="component" value="Unassembled WGS sequence"/>
</dbReference>
<feature type="transmembrane region" description="Helical" evidence="2">
    <location>
        <begin position="44"/>
        <end position="76"/>
    </location>
</feature>
<evidence type="ECO:0000313" key="3">
    <source>
        <dbReference type="EMBL" id="TCT12422.1"/>
    </source>
</evidence>
<dbReference type="AlphaFoldDB" id="A0A4R3MIT4"/>
<evidence type="ECO:0000256" key="1">
    <source>
        <dbReference type="SAM" id="MobiDB-lite"/>
    </source>
</evidence>
<sequence length="104" mass="12002">MVPEEGRLEAEHPQAGPERIGERPRTISVAGRQFPVPRSRWLRLMLGVLLVIGGLFGFLPILGFWMAPLGLLLLSVDLPPVRRMRRRTDVWVGRKSTRLRQRRR</sequence>
<keyword evidence="2" id="KW-0472">Membrane</keyword>
<gene>
    <name evidence="3" type="ORF">EDC22_102106</name>
</gene>
<organism evidence="3 4">
    <name type="scientific">Tepidamorphus gemmatus</name>
    <dbReference type="NCBI Taxonomy" id="747076"/>
    <lineage>
        <taxon>Bacteria</taxon>
        <taxon>Pseudomonadati</taxon>
        <taxon>Pseudomonadota</taxon>
        <taxon>Alphaproteobacteria</taxon>
        <taxon>Hyphomicrobiales</taxon>
        <taxon>Tepidamorphaceae</taxon>
        <taxon>Tepidamorphus</taxon>
    </lineage>
</organism>
<evidence type="ECO:0000313" key="4">
    <source>
        <dbReference type="Proteomes" id="UP000295678"/>
    </source>
</evidence>
<name>A0A4R3MIT4_9HYPH</name>
<keyword evidence="4" id="KW-1185">Reference proteome</keyword>
<protein>
    <submittedName>
        <fullName evidence="3">Uncharacterized protein</fullName>
    </submittedName>
</protein>
<keyword evidence="2" id="KW-0812">Transmembrane</keyword>
<proteinExistence type="predicted"/>